<dbReference type="EMBL" id="KQ947408">
    <property type="protein sequence ID" value="KUJ21426.1"/>
    <property type="molecule type" value="Genomic_DNA"/>
</dbReference>
<dbReference type="RefSeq" id="XP_018075781.1">
    <property type="nucleotide sequence ID" value="XM_018214403.1"/>
</dbReference>
<feature type="compositionally biased region" description="Low complexity" evidence="1">
    <location>
        <begin position="30"/>
        <end position="45"/>
    </location>
</feature>
<proteinExistence type="predicted"/>
<name>A0A194XMS3_MOLSC</name>
<organism evidence="2 3">
    <name type="scientific">Mollisia scopiformis</name>
    <name type="common">Conifer needle endophyte fungus</name>
    <name type="synonym">Phialocephala scopiformis</name>
    <dbReference type="NCBI Taxonomy" id="149040"/>
    <lineage>
        <taxon>Eukaryota</taxon>
        <taxon>Fungi</taxon>
        <taxon>Dikarya</taxon>
        <taxon>Ascomycota</taxon>
        <taxon>Pezizomycotina</taxon>
        <taxon>Leotiomycetes</taxon>
        <taxon>Helotiales</taxon>
        <taxon>Mollisiaceae</taxon>
        <taxon>Mollisia</taxon>
    </lineage>
</organism>
<reference evidence="2 3" key="1">
    <citation type="submission" date="2015-10" db="EMBL/GenBank/DDBJ databases">
        <title>Full genome of DAOMC 229536 Phialocephala scopiformis, a fungal endophyte of spruce producing the potent anti-insectan compound rugulosin.</title>
        <authorList>
            <consortium name="DOE Joint Genome Institute"/>
            <person name="Walker A.K."/>
            <person name="Frasz S.L."/>
            <person name="Seifert K.A."/>
            <person name="Miller J.D."/>
            <person name="Mondo S.J."/>
            <person name="Labutti K."/>
            <person name="Lipzen A."/>
            <person name="Dockter R."/>
            <person name="Kennedy M."/>
            <person name="Grigoriev I.V."/>
            <person name="Spatafora J.W."/>
        </authorList>
    </citation>
    <scope>NUCLEOTIDE SEQUENCE [LARGE SCALE GENOMIC DNA]</scope>
    <source>
        <strain evidence="2 3">CBS 120377</strain>
    </source>
</reference>
<protein>
    <submittedName>
        <fullName evidence="2">Uncharacterized protein</fullName>
    </submittedName>
</protein>
<feature type="compositionally biased region" description="Acidic residues" evidence="1">
    <location>
        <begin position="1"/>
        <end position="12"/>
    </location>
</feature>
<evidence type="ECO:0000256" key="1">
    <source>
        <dbReference type="SAM" id="MobiDB-lite"/>
    </source>
</evidence>
<sequence>MTSLDGEEECNSEDAFPTLDWHVNSDHGEPPLTFDSSTTFPSPSLESSCNPFEESFRNAQHWETWDRDSISTASFQGNVPNVSNDLHYATDLYSMITTTPAEGENPFHYTLGRTSPEYNNTTTSDFVYPAMTTSPLSTTSFMGYNTGEQIDINKSYTDHTTKVNTQMRHHKEKLTELPATVDSNKFFQNKA</sequence>
<dbReference type="KEGG" id="psco:LY89DRAFT_681932"/>
<feature type="region of interest" description="Disordered" evidence="1">
    <location>
        <begin position="1"/>
        <end position="46"/>
    </location>
</feature>
<evidence type="ECO:0000313" key="3">
    <source>
        <dbReference type="Proteomes" id="UP000070700"/>
    </source>
</evidence>
<dbReference type="InParanoid" id="A0A194XMS3"/>
<dbReference type="GeneID" id="28824129"/>
<keyword evidence="3" id="KW-1185">Reference proteome</keyword>
<gene>
    <name evidence="2" type="ORF">LY89DRAFT_681932</name>
</gene>
<dbReference type="Proteomes" id="UP000070700">
    <property type="component" value="Unassembled WGS sequence"/>
</dbReference>
<evidence type="ECO:0000313" key="2">
    <source>
        <dbReference type="EMBL" id="KUJ21426.1"/>
    </source>
</evidence>
<dbReference type="AlphaFoldDB" id="A0A194XMS3"/>
<accession>A0A194XMS3</accession>